<dbReference type="InterPro" id="IPR002642">
    <property type="entry name" value="LysoPLipase_cat_dom"/>
</dbReference>
<dbReference type="Pfam" id="PF01735">
    <property type="entry name" value="PLA2_B"/>
    <property type="match status" value="1"/>
</dbReference>
<feature type="domain" description="PLA2c" evidence="3">
    <location>
        <begin position="82"/>
        <end position="139"/>
    </location>
</feature>
<evidence type="ECO:0000256" key="1">
    <source>
        <dbReference type="ARBA" id="ARBA00022801"/>
    </source>
</evidence>
<evidence type="ECO:0000259" key="3">
    <source>
        <dbReference type="Pfam" id="PF01735"/>
    </source>
</evidence>
<dbReference type="AlphaFoldDB" id="A0AAD3DK08"/>
<organism evidence="4 5">
    <name type="scientific">Astrephomene gubernaculifera</name>
    <dbReference type="NCBI Taxonomy" id="47775"/>
    <lineage>
        <taxon>Eukaryota</taxon>
        <taxon>Viridiplantae</taxon>
        <taxon>Chlorophyta</taxon>
        <taxon>core chlorophytes</taxon>
        <taxon>Chlorophyceae</taxon>
        <taxon>CS clade</taxon>
        <taxon>Chlamydomonadales</taxon>
        <taxon>Astrephomenaceae</taxon>
        <taxon>Astrephomene</taxon>
    </lineage>
</organism>
<dbReference type="PANTHER" id="PTHR10728">
    <property type="entry name" value="CYTOSOLIC PHOSPHOLIPASE A2"/>
    <property type="match status" value="1"/>
</dbReference>
<name>A0AAD3DK08_9CHLO</name>
<keyword evidence="1" id="KW-0378">Hydrolase</keyword>
<dbReference type="Gene3D" id="3.40.1090.10">
    <property type="entry name" value="Cytosolic phospholipase A2 catalytic domain"/>
    <property type="match status" value="1"/>
</dbReference>
<dbReference type="GO" id="GO:0005829">
    <property type="term" value="C:cytosol"/>
    <property type="evidence" value="ECO:0007669"/>
    <property type="project" value="TreeGrafter"/>
</dbReference>
<evidence type="ECO:0000256" key="2">
    <source>
        <dbReference type="ARBA" id="ARBA00023098"/>
    </source>
</evidence>
<evidence type="ECO:0000313" key="5">
    <source>
        <dbReference type="Proteomes" id="UP001054857"/>
    </source>
</evidence>
<dbReference type="EMBL" id="BMAR01000004">
    <property type="protein sequence ID" value="GFR42973.1"/>
    <property type="molecule type" value="Genomic_DNA"/>
</dbReference>
<dbReference type="GO" id="GO:0004623">
    <property type="term" value="F:phospholipase A2 activity"/>
    <property type="evidence" value="ECO:0007669"/>
    <property type="project" value="TreeGrafter"/>
</dbReference>
<dbReference type="SUPFAM" id="SSF52151">
    <property type="entry name" value="FabD/lysophospholipase-like"/>
    <property type="match status" value="1"/>
</dbReference>
<reference evidence="4 5" key="1">
    <citation type="journal article" date="2021" name="Sci. Rep.">
        <title>Genome sequencing of the multicellular alga Astrephomene provides insights into convergent evolution of germ-soma differentiation.</title>
        <authorList>
            <person name="Yamashita S."/>
            <person name="Yamamoto K."/>
            <person name="Matsuzaki R."/>
            <person name="Suzuki S."/>
            <person name="Yamaguchi H."/>
            <person name="Hirooka S."/>
            <person name="Minakuchi Y."/>
            <person name="Miyagishima S."/>
            <person name="Kawachi M."/>
            <person name="Toyoda A."/>
            <person name="Nozaki H."/>
        </authorList>
    </citation>
    <scope>NUCLEOTIDE SEQUENCE [LARGE SCALE GENOMIC DNA]</scope>
    <source>
        <strain evidence="4 5">NIES-4017</strain>
    </source>
</reference>
<keyword evidence="5" id="KW-1185">Reference proteome</keyword>
<comment type="caution">
    <text evidence="4">The sequence shown here is derived from an EMBL/GenBank/DDBJ whole genome shotgun (WGS) entry which is preliminary data.</text>
</comment>
<dbReference type="Proteomes" id="UP001054857">
    <property type="component" value="Unassembled WGS sequence"/>
</dbReference>
<gene>
    <name evidence="4" type="ORF">Agub_g3972</name>
</gene>
<dbReference type="PANTHER" id="PTHR10728:SF40">
    <property type="entry name" value="PATATIN FAMILY PROTEIN"/>
    <property type="match status" value="1"/>
</dbReference>
<accession>A0AAD3DK08</accession>
<sequence>MGCGSSRSAALTTAGATATVTAQPATTQCGAEPGCTSVSVEEPAAPVFVKTWVGNAHDNLCFPEVDDPDFAIPALNSKAPFAICISGGGFRATTLGLGWLRALHTLGLLQQAKYLCTNSGSSWLGAALSFQQVSDVSEFLGPYLPPEQCSLDAVKELGDKRRSFPAAVADAAPLYSYFRGELGQMFRKDPDGSAARAWTRAMSGAFLEPFGLGNTDSSTVTITGTRGEVHRSVAERAGQAGRGTVYTQSNPDLPFPIIGQALLLPNDAALYYPFEWTPLYGGCPVPYGTTDPKLGGGWVETLGLNAQLLDKPKEEVKPGSSATITVRPMGPASLGEAIGISSAYNSLVWALGKTEKGKKLHKKLGFHTAHYFDQQTWNSSVLEQSDGGGTDLHAVYPALRRRVPNILLLSATATSVEDPNFAREMKDLPALFGCWPGNPKEKGLGTDALNKQRQVFRKEGFAELHAALLAKKKAGLPCVHVAEYDVLENREMGVRGGWRVRVMWVVNEAQSQWEAALPQETRDRLQHERSSLGVKLKEGLNPFDADTLREFPLVSTFAMDYTPELVGLMTNHAAYMLVKNKEAILEMLQQEAPAAAEAAAVAVAEEGEPAKGAEVLLGGGAVEVTAQAVV</sequence>
<dbReference type="InterPro" id="IPR016035">
    <property type="entry name" value="Acyl_Trfase/lysoPLipase"/>
</dbReference>
<proteinExistence type="predicted"/>
<evidence type="ECO:0000313" key="4">
    <source>
        <dbReference type="EMBL" id="GFR42973.1"/>
    </source>
</evidence>
<keyword evidence="2" id="KW-0443">Lipid metabolism</keyword>
<dbReference type="GO" id="GO:0046475">
    <property type="term" value="P:glycerophospholipid catabolic process"/>
    <property type="evidence" value="ECO:0007669"/>
    <property type="project" value="TreeGrafter"/>
</dbReference>
<protein>
    <recommendedName>
        <fullName evidence="3">PLA2c domain-containing protein</fullName>
    </recommendedName>
</protein>